<feature type="domain" description="HTH cro/C1-type" evidence="5">
    <location>
        <begin position="485"/>
        <end position="517"/>
    </location>
</feature>
<sequence length="534" mass="60623">MAYKISGDCMGCDVCRPQCPTGAICIEDTGALWINPVLCNDCEGYFDEPQCLSVCTQNSVLPYQAMKGRSRIVETRPITSPELFTNGKNSPFASAIVIWEACNLLAQRKSLPWKVQNGTVEYQRSIHHGQGLITLKLANDLGDSPIPATKQDALEILDEMDIRAACLHLLYAAYATTLEKPWEEEFVISDQQIEAYLGLDKRKDLSKPVKLNLIKDLVETPCWLTASIDFPKQGKVPAFSLSDSRLWHLIEIQHHFQEDDLKCKHLVGLTFRIKAGAWAKYFLNKQECKEQSAFYQYGNLPKSLIFLIMSIWQQHEGAARMLLWLLFKVRIGREQRVTVPTLMRIAYGEEKVMLANAQREERKRIVRAFENDLSVLDNYGLKPEFDPVTYPPEIRPLWSKLAGLPDDAEEALEFWMNDGSGDSRLTDAAPRGKWNLLMNARILSFALPVDWEQSSGLQKKKKRQSGKQQKSKNRSSQSMLSSDEIVNARKSIGLSQRQLAERAGKSQSWIRDIENGRFQIKAQDQAVLKKVLGL</sequence>
<keyword evidence="1" id="KW-0479">Metal-binding</keyword>
<dbReference type="InterPro" id="IPR010982">
    <property type="entry name" value="Lambda_DNA-bd_dom_sf"/>
</dbReference>
<accession>A0A024F9F3</accession>
<dbReference type="SUPFAM" id="SSF54862">
    <property type="entry name" value="4Fe-4S ferredoxins"/>
    <property type="match status" value="1"/>
</dbReference>
<proteinExistence type="predicted"/>
<dbReference type="PROSITE" id="PS50943">
    <property type="entry name" value="HTH_CROC1"/>
    <property type="match status" value="1"/>
</dbReference>
<keyword evidence="3" id="KW-0411">Iron-sulfur</keyword>
<dbReference type="Gene3D" id="1.10.260.40">
    <property type="entry name" value="lambda repressor-like DNA-binding domains"/>
    <property type="match status" value="1"/>
</dbReference>
<dbReference type="Gene3D" id="3.30.70.20">
    <property type="match status" value="1"/>
</dbReference>
<keyword evidence="2" id="KW-0408">Iron</keyword>
<dbReference type="InterPro" id="IPR017896">
    <property type="entry name" value="4Fe4S_Fe-S-bd"/>
</dbReference>
<dbReference type="PROSITE" id="PS00198">
    <property type="entry name" value="4FE4S_FER_1"/>
    <property type="match status" value="1"/>
</dbReference>
<dbReference type="GO" id="GO:0046872">
    <property type="term" value="F:metal ion binding"/>
    <property type="evidence" value="ECO:0007669"/>
    <property type="project" value="UniProtKB-KW"/>
</dbReference>
<dbReference type="CDD" id="cd00093">
    <property type="entry name" value="HTH_XRE"/>
    <property type="match status" value="1"/>
</dbReference>
<evidence type="ECO:0000259" key="6">
    <source>
        <dbReference type="PROSITE" id="PS51379"/>
    </source>
</evidence>
<dbReference type="SMART" id="SM00530">
    <property type="entry name" value="HTH_XRE"/>
    <property type="match status" value="1"/>
</dbReference>
<dbReference type="GO" id="GO:0051536">
    <property type="term" value="F:iron-sulfur cluster binding"/>
    <property type="evidence" value="ECO:0007669"/>
    <property type="project" value="UniProtKB-KW"/>
</dbReference>
<dbReference type="GO" id="GO:0003677">
    <property type="term" value="F:DNA binding"/>
    <property type="evidence" value="ECO:0007669"/>
    <property type="project" value="InterPro"/>
</dbReference>
<dbReference type="EMBL" id="AB808482">
    <property type="protein sequence ID" value="BAO73225.1"/>
    <property type="molecule type" value="Genomic_DNA"/>
</dbReference>
<dbReference type="SUPFAM" id="SSF47413">
    <property type="entry name" value="lambda repressor-like DNA-binding domains"/>
    <property type="match status" value="1"/>
</dbReference>
<protein>
    <submittedName>
        <fullName evidence="7">XRE family transcriptional regulator PatB</fullName>
    </submittedName>
</protein>
<gene>
    <name evidence="7" type="primary">patB</name>
</gene>
<feature type="compositionally biased region" description="Basic residues" evidence="4">
    <location>
        <begin position="458"/>
        <end position="473"/>
    </location>
</feature>
<feature type="region of interest" description="Disordered" evidence="4">
    <location>
        <begin position="456"/>
        <end position="482"/>
    </location>
</feature>
<dbReference type="AlphaFoldDB" id="A0A024F9F3"/>
<dbReference type="InterPro" id="IPR017900">
    <property type="entry name" value="4Fe4S_Fe_S_CS"/>
</dbReference>
<evidence type="ECO:0000256" key="1">
    <source>
        <dbReference type="ARBA" id="ARBA00022723"/>
    </source>
</evidence>
<name>A0A024F9F3_LEPBY</name>
<reference evidence="7" key="1">
    <citation type="journal article" date="2014" name="Proc. Natl. Acad. Sci. U.S.A.">
        <title>Transcriptional regulators ChlR and CnfR are essential for diazotrophic growth in nonheterocystous cyanobacteria.</title>
        <authorList>
            <person name="Tsujimoto R."/>
            <person name="Kamiya N."/>
            <person name="Fujita Y."/>
        </authorList>
    </citation>
    <scope>NUCLEOTIDE SEQUENCE</scope>
    <source>
        <strain evidence="7">Dg5</strain>
    </source>
</reference>
<dbReference type="PROSITE" id="PS51379">
    <property type="entry name" value="4FE4S_FER_2"/>
    <property type="match status" value="1"/>
</dbReference>
<dbReference type="Pfam" id="PF01381">
    <property type="entry name" value="HTH_3"/>
    <property type="match status" value="1"/>
</dbReference>
<evidence type="ECO:0000256" key="3">
    <source>
        <dbReference type="ARBA" id="ARBA00023014"/>
    </source>
</evidence>
<evidence type="ECO:0000259" key="5">
    <source>
        <dbReference type="PROSITE" id="PS50943"/>
    </source>
</evidence>
<feature type="domain" description="4Fe-4S ferredoxin-type" evidence="6">
    <location>
        <begin position="1"/>
        <end position="29"/>
    </location>
</feature>
<evidence type="ECO:0000313" key="7">
    <source>
        <dbReference type="EMBL" id="BAO73225.1"/>
    </source>
</evidence>
<organism evidence="7">
    <name type="scientific">Leptolyngbya boryana</name>
    <name type="common">Plectonema boryanum</name>
    <dbReference type="NCBI Taxonomy" id="1184"/>
    <lineage>
        <taxon>Bacteria</taxon>
        <taxon>Bacillati</taxon>
        <taxon>Cyanobacteriota</taxon>
        <taxon>Cyanophyceae</taxon>
        <taxon>Leptolyngbyales</taxon>
        <taxon>Leptolyngbyaceae</taxon>
        <taxon>Leptolyngbya group</taxon>
        <taxon>Leptolyngbya</taxon>
    </lineage>
</organism>
<evidence type="ECO:0000256" key="2">
    <source>
        <dbReference type="ARBA" id="ARBA00023004"/>
    </source>
</evidence>
<dbReference type="InterPro" id="IPR001387">
    <property type="entry name" value="Cro/C1-type_HTH"/>
</dbReference>
<evidence type="ECO:0000256" key="4">
    <source>
        <dbReference type="SAM" id="MobiDB-lite"/>
    </source>
</evidence>